<dbReference type="Proteomes" id="UP001388673">
    <property type="component" value="Unassembled WGS sequence"/>
</dbReference>
<evidence type="ECO:0000256" key="1">
    <source>
        <dbReference type="SAM" id="MobiDB-lite"/>
    </source>
</evidence>
<reference evidence="2 3" key="1">
    <citation type="journal article" date="2024" name="bioRxiv">
        <title>Comparative genomics of Cryptococcus and Kwoniella reveals pathogenesis evolution and contrasting karyotype dynamics via intercentromeric recombination or chromosome fusion.</title>
        <authorList>
            <person name="Coelho M.A."/>
            <person name="David-Palma M."/>
            <person name="Shea T."/>
            <person name="Bowers K."/>
            <person name="McGinley-Smith S."/>
            <person name="Mohammad A.W."/>
            <person name="Gnirke A."/>
            <person name="Yurkov A.M."/>
            <person name="Nowrousian M."/>
            <person name="Sun S."/>
            <person name="Cuomo C.A."/>
            <person name="Heitman J."/>
        </authorList>
    </citation>
    <scope>NUCLEOTIDE SEQUENCE [LARGE SCALE GENOMIC DNA]</scope>
    <source>
        <strain evidence="2 3">CBS 13917</strain>
    </source>
</reference>
<feature type="region of interest" description="Disordered" evidence="1">
    <location>
        <begin position="385"/>
        <end position="412"/>
    </location>
</feature>
<feature type="compositionally biased region" description="Polar residues" evidence="1">
    <location>
        <begin position="516"/>
        <end position="538"/>
    </location>
</feature>
<gene>
    <name evidence="2" type="ORF">IAR55_004012</name>
</gene>
<dbReference type="RefSeq" id="XP_066802494.1">
    <property type="nucleotide sequence ID" value="XM_066947115.1"/>
</dbReference>
<dbReference type="AlphaFoldDB" id="A0AAW0YMB9"/>
<feature type="compositionally biased region" description="Pro residues" evidence="1">
    <location>
        <begin position="62"/>
        <end position="76"/>
    </location>
</feature>
<comment type="caution">
    <text evidence="2">The sequence shown here is derived from an EMBL/GenBank/DDBJ whole genome shotgun (WGS) entry which is preliminary data.</text>
</comment>
<accession>A0AAW0YMB9</accession>
<feature type="region of interest" description="Disordered" evidence="1">
    <location>
        <begin position="20"/>
        <end position="81"/>
    </location>
</feature>
<feature type="compositionally biased region" description="Low complexity" evidence="1">
    <location>
        <begin position="443"/>
        <end position="466"/>
    </location>
</feature>
<organism evidence="2 3">
    <name type="scientific">Kwoniella newhampshirensis</name>
    <dbReference type="NCBI Taxonomy" id="1651941"/>
    <lineage>
        <taxon>Eukaryota</taxon>
        <taxon>Fungi</taxon>
        <taxon>Dikarya</taxon>
        <taxon>Basidiomycota</taxon>
        <taxon>Agaricomycotina</taxon>
        <taxon>Tremellomycetes</taxon>
        <taxon>Tremellales</taxon>
        <taxon>Cryptococcaceae</taxon>
        <taxon>Kwoniella</taxon>
    </lineage>
</organism>
<keyword evidence="3" id="KW-1185">Reference proteome</keyword>
<evidence type="ECO:0000313" key="3">
    <source>
        <dbReference type="Proteomes" id="UP001388673"/>
    </source>
</evidence>
<dbReference type="KEGG" id="kne:92181270"/>
<proteinExistence type="predicted"/>
<feature type="region of interest" description="Disordered" evidence="1">
    <location>
        <begin position="323"/>
        <end position="372"/>
    </location>
</feature>
<feature type="region of interest" description="Disordered" evidence="1">
    <location>
        <begin position="253"/>
        <end position="309"/>
    </location>
</feature>
<protein>
    <submittedName>
        <fullName evidence="2">Uncharacterized protein</fullName>
    </submittedName>
</protein>
<dbReference type="EMBL" id="JBCAWK010000007">
    <property type="protein sequence ID" value="KAK8853308.1"/>
    <property type="molecule type" value="Genomic_DNA"/>
</dbReference>
<name>A0AAW0YMB9_9TREE</name>
<dbReference type="GeneID" id="92181270"/>
<feature type="compositionally biased region" description="Low complexity" evidence="1">
    <location>
        <begin position="361"/>
        <end position="372"/>
    </location>
</feature>
<feature type="region of interest" description="Disordered" evidence="1">
    <location>
        <begin position="427"/>
        <end position="540"/>
    </location>
</feature>
<sequence length="615" mass="67317">MPVDADAYMAGAIPALSRGGSWLPDQALSLPQGSLPPAPQSAGLDTPSSFGRPLIRGSSPFPHSPFPQTPQTPPPSNHYLSFPLYSPDSPWSSSSPMGSQRAQSQGLFHRSPRDGPLRHHQWVKVDAGSSVSCTSTSGNWSFDPDMRDARSIGSLPLPQSASHARSHMSRFDSFPPAARVYALPIHGDLSLDKGRQWEKYSGSPKPMTAEPNYKLAKDPALRADIPTQLTGSSQPNPDSPYRKLRPEEVDSHLTASSYLRVPKIKNAHPPSPTSRSANEVKRPPIQRRHSAAPHLVTSKPKFSPEPDLTRSAQLNSRLARLSLQGRDCRTPDPKPVSPQNLSPNTMLKGGRPSMSRRHTSSESTTASSLLTLPVQPIHHRVVDQLRRTRYVSTPHRMSRSDSGYFSTDPHRPGLQCLDTSRYLEHKDDHRNSPAISPLNLEKSSLSSERAPPSRAASPRSRTNSSAVYDVQGHRERPRIPPGYISPLADDGYDRHSPHPAAPVPERAERQLRTTRSHQSSSQPSEAGRQTSQSVSTKPENYIPIGYARPVNEIPWNRTGPAMKTHGIAWLREGNPEALPDGPEGPRWEIARPPRAGQVLGGGWWQSGGDGTSAES</sequence>
<feature type="compositionally biased region" description="Gly residues" evidence="1">
    <location>
        <begin position="598"/>
        <end position="615"/>
    </location>
</feature>
<evidence type="ECO:0000313" key="2">
    <source>
        <dbReference type="EMBL" id="KAK8853308.1"/>
    </source>
</evidence>
<feature type="region of interest" description="Disordered" evidence="1">
    <location>
        <begin position="572"/>
        <end position="615"/>
    </location>
</feature>